<dbReference type="FunFam" id="1.10.510.10:FF:000458">
    <property type="entry name" value="Tyrosine-protein kinase"/>
    <property type="match status" value="1"/>
</dbReference>
<dbReference type="GO" id="GO:0004715">
    <property type="term" value="F:non-membrane spanning protein tyrosine kinase activity"/>
    <property type="evidence" value="ECO:0007669"/>
    <property type="project" value="UniProtKB-EC"/>
</dbReference>
<evidence type="ECO:0000313" key="22">
    <source>
        <dbReference type="Proteomes" id="UP000694393"/>
    </source>
</evidence>
<feature type="domain" description="Protein kinase" evidence="20">
    <location>
        <begin position="245"/>
        <end position="506"/>
    </location>
</feature>
<keyword evidence="10 17" id="KW-0829">Tyrosine-protein kinase</keyword>
<evidence type="ECO:0000256" key="4">
    <source>
        <dbReference type="ARBA" id="ARBA00022553"/>
    </source>
</evidence>
<dbReference type="SUPFAM" id="SSF50044">
    <property type="entry name" value="SH3-domain"/>
    <property type="match status" value="1"/>
</dbReference>
<evidence type="ECO:0000256" key="2">
    <source>
        <dbReference type="ARBA" id="ARBA00022443"/>
    </source>
</evidence>
<keyword evidence="9 14" id="KW-0727">SH2 domain</keyword>
<comment type="function">
    <text evidence="12">Non-receptor tyrosine-protein kinase which phosphorylates DOK1 on tyrosine residues. Also phosphorylates KHDRBS1/SAM68 and VIM on tyrosine residues. Phosphorylation of KHDRBS1 is EGF-dependent. Phosphorylates OTUB1, promoting deubiquitination of RPTOR.</text>
</comment>
<dbReference type="EC" id="2.7.10.2" evidence="17"/>
<dbReference type="SUPFAM" id="SSF55550">
    <property type="entry name" value="SH2 domain"/>
    <property type="match status" value="1"/>
</dbReference>
<evidence type="ECO:0000256" key="5">
    <source>
        <dbReference type="ARBA" id="ARBA00022679"/>
    </source>
</evidence>
<organism evidence="21 22">
    <name type="scientific">Pelusios castaneus</name>
    <name type="common">West African mud turtle</name>
    <dbReference type="NCBI Taxonomy" id="367368"/>
    <lineage>
        <taxon>Eukaryota</taxon>
        <taxon>Metazoa</taxon>
        <taxon>Chordata</taxon>
        <taxon>Craniata</taxon>
        <taxon>Vertebrata</taxon>
        <taxon>Euteleostomi</taxon>
        <taxon>Archelosauria</taxon>
        <taxon>Testudinata</taxon>
        <taxon>Testudines</taxon>
        <taxon>Pleurodira</taxon>
        <taxon>Pelomedusidae</taxon>
        <taxon>Pelusios</taxon>
    </lineage>
</organism>
<evidence type="ECO:0000256" key="10">
    <source>
        <dbReference type="ARBA" id="ARBA00023137"/>
    </source>
</evidence>
<reference evidence="21" key="2">
    <citation type="submission" date="2025-09" db="UniProtKB">
        <authorList>
            <consortium name="Ensembl"/>
        </authorList>
    </citation>
    <scope>IDENTIFICATION</scope>
</reference>
<dbReference type="Pfam" id="PF00017">
    <property type="entry name" value="SH2"/>
    <property type="match status" value="1"/>
</dbReference>
<dbReference type="GO" id="GO:0005737">
    <property type="term" value="C:cytoplasm"/>
    <property type="evidence" value="ECO:0007669"/>
    <property type="project" value="UniProtKB-SubCell"/>
</dbReference>
<comment type="catalytic activity">
    <reaction evidence="11 17">
        <text>L-tyrosyl-[protein] + ATP = O-phospho-L-tyrosyl-[protein] + ADP + H(+)</text>
        <dbReference type="Rhea" id="RHEA:10596"/>
        <dbReference type="Rhea" id="RHEA-COMP:10136"/>
        <dbReference type="Rhea" id="RHEA-COMP:20101"/>
        <dbReference type="ChEBI" id="CHEBI:15378"/>
        <dbReference type="ChEBI" id="CHEBI:30616"/>
        <dbReference type="ChEBI" id="CHEBI:46858"/>
        <dbReference type="ChEBI" id="CHEBI:61978"/>
        <dbReference type="ChEBI" id="CHEBI:456216"/>
        <dbReference type="EC" id="2.7.10.2"/>
    </reaction>
</comment>
<accession>A0A8C8VEN7</accession>
<dbReference type="FunFam" id="3.30.200.20:FF:000053">
    <property type="entry name" value="Tyrosine-protein kinase"/>
    <property type="match status" value="1"/>
</dbReference>
<keyword evidence="7 17" id="KW-0418">Kinase</keyword>
<dbReference type="PRINTS" id="PR00452">
    <property type="entry name" value="SH3DOMAIN"/>
</dbReference>
<keyword evidence="2 15" id="KW-0728">SH3 domain</keyword>
<evidence type="ECO:0000256" key="16">
    <source>
        <dbReference type="PROSITE-ProRule" id="PRU10141"/>
    </source>
</evidence>
<dbReference type="Proteomes" id="UP000694393">
    <property type="component" value="Unplaced"/>
</dbReference>
<dbReference type="InterPro" id="IPR036028">
    <property type="entry name" value="SH3-like_dom_sf"/>
</dbReference>
<evidence type="ECO:0000256" key="13">
    <source>
        <dbReference type="ARBA" id="ARBA00065805"/>
    </source>
</evidence>
<dbReference type="PRINTS" id="PR00401">
    <property type="entry name" value="SH2DOMAIN"/>
</dbReference>
<comment type="subcellular location">
    <subcellularLocation>
        <location evidence="1">Cytoplasm</location>
    </subcellularLocation>
</comment>
<dbReference type="PROSITE" id="PS50001">
    <property type="entry name" value="SH2"/>
    <property type="match status" value="1"/>
</dbReference>
<evidence type="ECO:0000256" key="14">
    <source>
        <dbReference type="PROSITE-ProRule" id="PRU00191"/>
    </source>
</evidence>
<sequence length="507" mass="58055">PRCASWPEPLTSARMEHLMRKRLTFLTTFWNKLWPNAVSADKPSLGYFGPDPVTLRPDLEPDPVLPSTSLFSALYDFRARSAEELSVSRGDKLCVLKEEGEYVLARRLSGEPALGYVPANYVARINEEPFSHRPWYFKGVSRNEAQQLLLSPPNQHGSFLIRDSESSQGEYSLSVRNHAKVSHFRICKAPDGSLYIQKGQTFPSMEDLLTFYTVNWKVVQSPLLQPCIPKTPPVRDEWERPRSEFILWRKLGEGYFGEVWEGLWKNTVPVAIKIIKQADMKAEDFAKEIQNLKRLKHERLIQLHAVCSVGEPLYIVTELMRKGNLQGYLSGSEGRALSTLHLINIACQVADGMTYLEEQHIVHRDLAARNILVGDNLICKIADFGLARLLKDDVYSTSGSTKIPVKWTAPEVANYHTYSLKSDVWSYGILLYEVFTYGQTPYEEMTNQETILQISKGYRLPRPHTCPPEIYLVMLECWKSNSEERPTFLALREKLCSIYRRVHHSLS</sequence>
<dbReference type="PRINTS" id="PR00109">
    <property type="entry name" value="TYRKINASE"/>
</dbReference>
<evidence type="ECO:0000256" key="3">
    <source>
        <dbReference type="ARBA" id="ARBA00022490"/>
    </source>
</evidence>
<dbReference type="SMART" id="SM00219">
    <property type="entry name" value="TyrKc"/>
    <property type="match status" value="1"/>
</dbReference>
<dbReference type="PROSITE" id="PS00107">
    <property type="entry name" value="PROTEIN_KINASE_ATP"/>
    <property type="match status" value="1"/>
</dbReference>
<dbReference type="InterPro" id="IPR000980">
    <property type="entry name" value="SH2"/>
</dbReference>
<dbReference type="FunFam" id="2.30.30.40:FF:000234">
    <property type="entry name" value="Tyrosine-protein kinase"/>
    <property type="match status" value="1"/>
</dbReference>
<evidence type="ECO:0000256" key="9">
    <source>
        <dbReference type="ARBA" id="ARBA00022999"/>
    </source>
</evidence>
<evidence type="ECO:0000256" key="12">
    <source>
        <dbReference type="ARBA" id="ARBA00053633"/>
    </source>
</evidence>
<dbReference type="Gene3D" id="2.30.30.40">
    <property type="entry name" value="SH3 Domains"/>
    <property type="match status" value="1"/>
</dbReference>
<reference evidence="21" key="1">
    <citation type="submission" date="2025-08" db="UniProtKB">
        <authorList>
            <consortium name="Ensembl"/>
        </authorList>
    </citation>
    <scope>IDENTIFICATION</scope>
</reference>
<dbReference type="PROSITE" id="PS50002">
    <property type="entry name" value="SH3"/>
    <property type="match status" value="1"/>
</dbReference>
<dbReference type="Gene3D" id="1.10.510.10">
    <property type="entry name" value="Transferase(Phosphotransferase) domain 1"/>
    <property type="match status" value="1"/>
</dbReference>
<comment type="subunit">
    <text evidence="13">Interacts (via the SH2 and SH3 domains) with DOK1. Interacts with KHDRBS1/SAM68 and VIM.</text>
</comment>
<evidence type="ECO:0000256" key="11">
    <source>
        <dbReference type="ARBA" id="ARBA00051245"/>
    </source>
</evidence>
<dbReference type="PANTHER" id="PTHR24418">
    <property type="entry name" value="TYROSINE-PROTEIN KINASE"/>
    <property type="match status" value="1"/>
</dbReference>
<dbReference type="SMART" id="SM00326">
    <property type="entry name" value="SH3"/>
    <property type="match status" value="1"/>
</dbReference>
<feature type="domain" description="SH3" evidence="19">
    <location>
        <begin position="66"/>
        <end position="127"/>
    </location>
</feature>
<evidence type="ECO:0000256" key="15">
    <source>
        <dbReference type="PROSITE-ProRule" id="PRU00192"/>
    </source>
</evidence>
<dbReference type="InterPro" id="IPR000719">
    <property type="entry name" value="Prot_kinase_dom"/>
</dbReference>
<dbReference type="SUPFAM" id="SSF56112">
    <property type="entry name" value="Protein kinase-like (PK-like)"/>
    <property type="match status" value="1"/>
</dbReference>
<dbReference type="InterPro" id="IPR001452">
    <property type="entry name" value="SH3_domain"/>
</dbReference>
<dbReference type="InterPro" id="IPR011009">
    <property type="entry name" value="Kinase-like_dom_sf"/>
</dbReference>
<keyword evidence="22" id="KW-1185">Reference proteome</keyword>
<proteinExistence type="inferred from homology"/>
<keyword evidence="5 17" id="KW-0808">Transferase</keyword>
<dbReference type="Pfam" id="PF14604">
    <property type="entry name" value="SH3_9"/>
    <property type="match status" value="1"/>
</dbReference>
<dbReference type="AlphaFoldDB" id="A0A8C8VEN7"/>
<feature type="domain" description="SH2" evidence="18">
    <location>
        <begin position="135"/>
        <end position="227"/>
    </location>
</feature>
<dbReference type="InterPro" id="IPR017441">
    <property type="entry name" value="Protein_kinase_ATP_BS"/>
</dbReference>
<dbReference type="FunFam" id="3.30.505.10:FF:000078">
    <property type="entry name" value="Tyrosine-protein kinase"/>
    <property type="match status" value="1"/>
</dbReference>
<protein>
    <recommendedName>
        <fullName evidence="17">Tyrosine-protein kinase</fullName>
        <ecNumber evidence="17">2.7.10.2</ecNumber>
    </recommendedName>
</protein>
<dbReference type="InterPro" id="IPR020635">
    <property type="entry name" value="Tyr_kinase_cat_dom"/>
</dbReference>
<evidence type="ECO:0000256" key="1">
    <source>
        <dbReference type="ARBA" id="ARBA00004496"/>
    </source>
</evidence>
<dbReference type="InterPro" id="IPR008266">
    <property type="entry name" value="Tyr_kinase_AS"/>
</dbReference>
<dbReference type="InterPro" id="IPR050198">
    <property type="entry name" value="Non-receptor_tyrosine_kinases"/>
</dbReference>
<evidence type="ECO:0000256" key="6">
    <source>
        <dbReference type="ARBA" id="ARBA00022741"/>
    </source>
</evidence>
<evidence type="ECO:0000256" key="17">
    <source>
        <dbReference type="RuleBase" id="RU362096"/>
    </source>
</evidence>
<dbReference type="PROSITE" id="PS50011">
    <property type="entry name" value="PROTEIN_KINASE_DOM"/>
    <property type="match status" value="1"/>
</dbReference>
<dbReference type="GO" id="GO:0005524">
    <property type="term" value="F:ATP binding"/>
    <property type="evidence" value="ECO:0007669"/>
    <property type="project" value="UniProtKB-UniRule"/>
</dbReference>
<keyword evidence="3" id="KW-0963">Cytoplasm</keyword>
<feature type="binding site" evidence="16">
    <location>
        <position position="273"/>
    </location>
    <ligand>
        <name>ATP</name>
        <dbReference type="ChEBI" id="CHEBI:30616"/>
    </ligand>
</feature>
<keyword evidence="4" id="KW-0597">Phosphoprotein</keyword>
<dbReference type="InterPro" id="IPR001245">
    <property type="entry name" value="Ser-Thr/Tyr_kinase_cat_dom"/>
</dbReference>
<dbReference type="SMART" id="SM00252">
    <property type="entry name" value="SH2"/>
    <property type="match status" value="1"/>
</dbReference>
<evidence type="ECO:0000259" key="20">
    <source>
        <dbReference type="PROSITE" id="PS50011"/>
    </source>
</evidence>
<evidence type="ECO:0000259" key="19">
    <source>
        <dbReference type="PROSITE" id="PS50002"/>
    </source>
</evidence>
<dbReference type="Gene3D" id="3.30.505.10">
    <property type="entry name" value="SH2 domain"/>
    <property type="match status" value="1"/>
</dbReference>
<dbReference type="Ensembl" id="ENSPCET00000002170.1">
    <property type="protein sequence ID" value="ENSPCEP00000002095.1"/>
    <property type="gene ID" value="ENSPCEG00000001691.1"/>
</dbReference>
<dbReference type="Pfam" id="PF07714">
    <property type="entry name" value="PK_Tyr_Ser-Thr"/>
    <property type="match status" value="1"/>
</dbReference>
<keyword evidence="6 16" id="KW-0547">Nucleotide-binding</keyword>
<evidence type="ECO:0000313" key="21">
    <source>
        <dbReference type="Ensembl" id="ENSPCEP00000002095.1"/>
    </source>
</evidence>
<evidence type="ECO:0000259" key="18">
    <source>
        <dbReference type="PROSITE" id="PS50001"/>
    </source>
</evidence>
<evidence type="ECO:0000256" key="8">
    <source>
        <dbReference type="ARBA" id="ARBA00022840"/>
    </source>
</evidence>
<keyword evidence="8 16" id="KW-0067">ATP-binding</keyword>
<comment type="similarity">
    <text evidence="17">Belongs to the protein kinase superfamily. Tyr protein kinase family.</text>
</comment>
<name>A0A8C8VEN7_9SAUR</name>
<evidence type="ECO:0000256" key="7">
    <source>
        <dbReference type="ARBA" id="ARBA00022777"/>
    </source>
</evidence>
<dbReference type="PROSITE" id="PS00109">
    <property type="entry name" value="PROTEIN_KINASE_TYR"/>
    <property type="match status" value="1"/>
</dbReference>
<dbReference type="InterPro" id="IPR036860">
    <property type="entry name" value="SH2_dom_sf"/>
</dbReference>